<comment type="similarity">
    <text evidence="2">Belongs to the G-protein coupled receptor 3 family.</text>
</comment>
<dbReference type="SUPFAM" id="SSF53822">
    <property type="entry name" value="Periplasmic binding protein-like I"/>
    <property type="match status" value="1"/>
</dbReference>
<dbReference type="Pfam" id="PF00003">
    <property type="entry name" value="7tm_3"/>
    <property type="match status" value="1"/>
</dbReference>
<evidence type="ECO:0000256" key="6">
    <source>
        <dbReference type="ARBA" id="ARBA00022989"/>
    </source>
</evidence>
<evidence type="ECO:0000256" key="9">
    <source>
        <dbReference type="ARBA" id="ARBA00023170"/>
    </source>
</evidence>
<keyword evidence="10" id="KW-0325">Glycoprotein</keyword>
<keyword evidence="4 13" id="KW-0812">Transmembrane</keyword>
<evidence type="ECO:0000256" key="12">
    <source>
        <dbReference type="SAM" id="MobiDB-lite"/>
    </source>
</evidence>
<dbReference type="PRINTS" id="PR01535">
    <property type="entry name" value="VOMERONASL2R"/>
</dbReference>
<dbReference type="Gene3D" id="3.40.50.2300">
    <property type="match status" value="2"/>
</dbReference>
<evidence type="ECO:0000256" key="11">
    <source>
        <dbReference type="ARBA" id="ARBA00023224"/>
    </source>
</evidence>
<dbReference type="GeneTree" id="ENSGT00940000154249"/>
<evidence type="ECO:0000259" key="14">
    <source>
        <dbReference type="PROSITE" id="PS50259"/>
    </source>
</evidence>
<reference evidence="15" key="2">
    <citation type="submission" date="2025-09" db="UniProtKB">
        <authorList>
            <consortium name="Ensembl"/>
        </authorList>
    </citation>
    <scope>IDENTIFICATION</scope>
</reference>
<proteinExistence type="inferred from homology"/>
<feature type="transmembrane region" description="Helical" evidence="13">
    <location>
        <begin position="584"/>
        <end position="608"/>
    </location>
</feature>
<feature type="transmembrane region" description="Helical" evidence="13">
    <location>
        <begin position="708"/>
        <end position="728"/>
    </location>
</feature>
<dbReference type="InterPro" id="IPR000337">
    <property type="entry name" value="GPCR_3"/>
</dbReference>
<name>A0A2K6FXA8_PROCO</name>
<dbReference type="PROSITE" id="PS50259">
    <property type="entry name" value="G_PROTEIN_RECEP_F3_4"/>
    <property type="match status" value="1"/>
</dbReference>
<sequence length="805" mass="88248">MWGYQVAQGFVFAVEEINRDARLLPNLTLGFSIRNSGDSVHGALHETMGFLTGREEPVPNYTCGLSPPRAALVGDTRSEVSVPIARLLGLYKFPQVSHSSTLTSLSDKTQFPSFLRTLASNLVSSHALAQLVLHFQWSWVGVLAQDDDFGQQSSSLVTRELGQAGVCIEFHLHVPSLQTLEKISTIVHKMEKGTATVILVFLSNSNFQLILQRLLGRGTVGQVWVSRESLFIAFALATPGASQVLRGSFSLLQHTSLAPGLPEFLSRLHPTRTPEDMFMKRFWEVTFRCTWPRGSQGPAGNTTVPGGVRFCSGNESLPGRGQPFQEMIKLDVAYSAVHSIARALHDLAACESEDEACADPRHFQPWQLLRALRKVHFKTPDGTEIMFDANGDLVTEFDILRGQKTAEGPFHFVRIGTINPRTSLGDRVTIHLMKEELQVPSSVCSRSCAPGSSQIPRPGFPHCCFECSRCPEGQFADHTDMKQCLLCPEEQYSSHSRDHCLPRTEIFLAFDEPLGLTLASAALVLAGLVLLVLGVFLKHRDTPVIRANNRALSYLLLASLALCALSALLFLGRPTAATCLLRQTTFAIVFTVAVSSILAKTLTVVLAFRVTRPGDRVQVCLRPGASTSVVLVASLVQVVLCGVWLGTSPPFPERDTASEPSHIVIQCQEGSGVAFYCVLGYLGLLAGVTFSVAFLARGLPDAFNETKFITFSMLLFCSVWTTFLPLYHSARGKSTVAVEIFSILASTAGLLGGIFIPKCYIVLLKPERNAPDWLRRGRRAQWETQSKEPQSRRLPQGPSSRTSPR</sequence>
<keyword evidence="7" id="KW-0297">G-protein coupled receptor</keyword>
<dbReference type="InterPro" id="IPR011500">
    <property type="entry name" value="GPCR_3_9-Cys_dom"/>
</dbReference>
<dbReference type="InterPro" id="IPR028082">
    <property type="entry name" value="Peripla_BP_I"/>
</dbReference>
<dbReference type="Pfam" id="PF01094">
    <property type="entry name" value="ANF_receptor"/>
    <property type="match status" value="1"/>
</dbReference>
<feature type="transmembrane region" description="Helical" evidence="13">
    <location>
        <begin position="514"/>
        <end position="539"/>
    </location>
</feature>
<organism evidence="15 16">
    <name type="scientific">Propithecus coquereli</name>
    <name type="common">Coquerel's sifaka</name>
    <name type="synonym">Propithecus verreauxi coquereli</name>
    <dbReference type="NCBI Taxonomy" id="379532"/>
    <lineage>
        <taxon>Eukaryota</taxon>
        <taxon>Metazoa</taxon>
        <taxon>Chordata</taxon>
        <taxon>Craniata</taxon>
        <taxon>Vertebrata</taxon>
        <taxon>Euteleostomi</taxon>
        <taxon>Mammalia</taxon>
        <taxon>Eutheria</taxon>
        <taxon>Euarchontoglires</taxon>
        <taxon>Primates</taxon>
        <taxon>Strepsirrhini</taxon>
        <taxon>Lemuriformes</taxon>
        <taxon>Indriidae</taxon>
        <taxon>Propithecus</taxon>
    </lineage>
</organism>
<keyword evidence="3" id="KW-1003">Cell membrane</keyword>
<dbReference type="InterPro" id="IPR017979">
    <property type="entry name" value="GPCR_3_CS"/>
</dbReference>
<evidence type="ECO:0000256" key="3">
    <source>
        <dbReference type="ARBA" id="ARBA00022475"/>
    </source>
</evidence>
<dbReference type="InterPro" id="IPR001828">
    <property type="entry name" value="ANF_lig-bd_rcpt"/>
</dbReference>
<dbReference type="InterPro" id="IPR038550">
    <property type="entry name" value="GPCR_3_9-Cys_sf"/>
</dbReference>
<evidence type="ECO:0000256" key="5">
    <source>
        <dbReference type="ARBA" id="ARBA00022729"/>
    </source>
</evidence>
<dbReference type="InterPro" id="IPR017978">
    <property type="entry name" value="GPCR_3_C"/>
</dbReference>
<dbReference type="Proteomes" id="UP000233160">
    <property type="component" value="Unassembled WGS sequence"/>
</dbReference>
<dbReference type="Ensembl" id="ENSPCOT00000029262.1">
    <property type="protein sequence ID" value="ENSPCOP00000018618.1"/>
    <property type="gene ID" value="ENSPCOG00000021203.1"/>
</dbReference>
<keyword evidence="8 13" id="KW-0472">Membrane</keyword>
<evidence type="ECO:0000256" key="7">
    <source>
        <dbReference type="ARBA" id="ARBA00023040"/>
    </source>
</evidence>
<keyword evidence="6 13" id="KW-1133">Transmembrane helix</keyword>
<evidence type="ECO:0000313" key="16">
    <source>
        <dbReference type="Proteomes" id="UP000233160"/>
    </source>
</evidence>
<dbReference type="InterPro" id="IPR000068">
    <property type="entry name" value="GPCR_3_Ca_sens_rcpt-rel"/>
</dbReference>
<keyword evidence="9" id="KW-0675">Receptor</keyword>
<dbReference type="PRINTS" id="PR00248">
    <property type="entry name" value="GPCRMGR"/>
</dbReference>
<dbReference type="KEGG" id="pcoq:105819599"/>
<feature type="transmembrane region" description="Helical" evidence="13">
    <location>
        <begin position="740"/>
        <end position="763"/>
    </location>
</feature>
<dbReference type="AlphaFoldDB" id="A0A2K6FXA8"/>
<feature type="transmembrane region" description="Helical" evidence="13">
    <location>
        <begin position="629"/>
        <end position="647"/>
    </location>
</feature>
<keyword evidence="16" id="KW-1185">Reference proteome</keyword>
<feature type="region of interest" description="Disordered" evidence="12">
    <location>
        <begin position="779"/>
        <end position="805"/>
    </location>
</feature>
<dbReference type="OrthoDB" id="5984008at2759"/>
<keyword evidence="5" id="KW-0732">Signal</keyword>
<comment type="subcellular location">
    <subcellularLocation>
        <location evidence="1">Cell membrane</location>
        <topology evidence="1">Multi-pass membrane protein</topology>
    </subcellularLocation>
</comment>
<dbReference type="GO" id="GO:0005886">
    <property type="term" value="C:plasma membrane"/>
    <property type="evidence" value="ECO:0007669"/>
    <property type="project" value="UniProtKB-SubCell"/>
</dbReference>
<dbReference type="GO" id="GO:0004930">
    <property type="term" value="F:G protein-coupled receptor activity"/>
    <property type="evidence" value="ECO:0007669"/>
    <property type="project" value="UniProtKB-KW"/>
</dbReference>
<feature type="transmembrane region" description="Helical" evidence="13">
    <location>
        <begin position="673"/>
        <end position="696"/>
    </location>
</feature>
<protein>
    <recommendedName>
        <fullName evidence="14">G-protein coupled receptors family 3 profile domain-containing protein</fullName>
    </recommendedName>
</protein>
<evidence type="ECO:0000256" key="10">
    <source>
        <dbReference type="ARBA" id="ARBA00023180"/>
    </source>
</evidence>
<feature type="transmembrane region" description="Helical" evidence="13">
    <location>
        <begin position="551"/>
        <end position="572"/>
    </location>
</feature>
<dbReference type="Gene3D" id="2.10.50.30">
    <property type="entry name" value="GPCR, family 3, nine cysteines domain"/>
    <property type="match status" value="1"/>
</dbReference>
<evidence type="ECO:0000256" key="8">
    <source>
        <dbReference type="ARBA" id="ARBA00023136"/>
    </source>
</evidence>
<accession>A0A2K6FXA8</accession>
<dbReference type="STRING" id="379532.ENSPCOP00000018618"/>
<evidence type="ECO:0000256" key="13">
    <source>
        <dbReference type="SAM" id="Phobius"/>
    </source>
</evidence>
<dbReference type="FunFam" id="3.40.50.2300:FF:000016">
    <property type="entry name" value="Taste 1 receptor member 2"/>
    <property type="match status" value="1"/>
</dbReference>
<dbReference type="PROSITE" id="PS00981">
    <property type="entry name" value="G_PROTEIN_RECEP_F3_3"/>
    <property type="match status" value="1"/>
</dbReference>
<dbReference type="PANTHER" id="PTHR24061">
    <property type="entry name" value="CALCIUM-SENSING RECEPTOR-RELATED"/>
    <property type="match status" value="1"/>
</dbReference>
<reference evidence="15" key="1">
    <citation type="submission" date="2025-08" db="UniProtKB">
        <authorList>
            <consortium name="Ensembl"/>
        </authorList>
    </citation>
    <scope>IDENTIFICATION</scope>
</reference>
<dbReference type="Pfam" id="PF07562">
    <property type="entry name" value="NCD3G"/>
    <property type="match status" value="1"/>
</dbReference>
<dbReference type="PANTHER" id="PTHR24061:SF529">
    <property type="entry name" value="VOMERONASAL 2, RECEPTOR 53-RELATED"/>
    <property type="match status" value="1"/>
</dbReference>
<keyword evidence="11" id="KW-0807">Transducer</keyword>
<feature type="domain" description="G-protein coupled receptors family 3 profile" evidence="14">
    <location>
        <begin position="514"/>
        <end position="778"/>
    </location>
</feature>
<dbReference type="GeneID" id="105819599"/>
<dbReference type="RefSeq" id="XP_012511332.1">
    <property type="nucleotide sequence ID" value="XM_012655878.1"/>
</dbReference>
<dbReference type="InterPro" id="IPR004073">
    <property type="entry name" value="GPCR_3_vmron_rcpt_2"/>
</dbReference>
<evidence type="ECO:0000256" key="1">
    <source>
        <dbReference type="ARBA" id="ARBA00004651"/>
    </source>
</evidence>
<dbReference type="OMA" id="HCCFECS"/>
<evidence type="ECO:0000256" key="2">
    <source>
        <dbReference type="ARBA" id="ARBA00007242"/>
    </source>
</evidence>
<evidence type="ECO:0000313" key="15">
    <source>
        <dbReference type="Ensembl" id="ENSPCOP00000018618.1"/>
    </source>
</evidence>
<dbReference type="FunFam" id="2.10.50.30:FF:000002">
    <property type="entry name" value="Vomeronasal 2 receptor, h1"/>
    <property type="match status" value="1"/>
</dbReference>
<evidence type="ECO:0000256" key="4">
    <source>
        <dbReference type="ARBA" id="ARBA00022692"/>
    </source>
</evidence>